<comment type="caution">
    <text evidence="2">The sequence shown here is derived from an EMBL/GenBank/DDBJ whole genome shotgun (WGS) entry which is preliminary data.</text>
</comment>
<feature type="compositionally biased region" description="Basic residues" evidence="1">
    <location>
        <begin position="561"/>
        <end position="570"/>
    </location>
</feature>
<feature type="compositionally biased region" description="Polar residues" evidence="1">
    <location>
        <begin position="783"/>
        <end position="794"/>
    </location>
</feature>
<name>A0A9P5UH04_9AGAR</name>
<dbReference type="Proteomes" id="UP000772434">
    <property type="component" value="Unassembled WGS sequence"/>
</dbReference>
<evidence type="ECO:0000256" key="1">
    <source>
        <dbReference type="SAM" id="MobiDB-lite"/>
    </source>
</evidence>
<feature type="compositionally biased region" description="Pro residues" evidence="1">
    <location>
        <begin position="259"/>
        <end position="275"/>
    </location>
</feature>
<feature type="compositionally biased region" description="Polar residues" evidence="1">
    <location>
        <begin position="489"/>
        <end position="498"/>
    </location>
</feature>
<feature type="compositionally biased region" description="Low complexity" evidence="1">
    <location>
        <begin position="236"/>
        <end position="253"/>
    </location>
</feature>
<feature type="compositionally biased region" description="Low complexity" evidence="1">
    <location>
        <begin position="364"/>
        <end position="382"/>
    </location>
</feature>
<gene>
    <name evidence="2" type="ORF">BDP27DRAFT_1356925</name>
</gene>
<organism evidence="2 3">
    <name type="scientific">Rhodocollybia butyracea</name>
    <dbReference type="NCBI Taxonomy" id="206335"/>
    <lineage>
        <taxon>Eukaryota</taxon>
        <taxon>Fungi</taxon>
        <taxon>Dikarya</taxon>
        <taxon>Basidiomycota</taxon>
        <taxon>Agaricomycotina</taxon>
        <taxon>Agaricomycetes</taxon>
        <taxon>Agaricomycetidae</taxon>
        <taxon>Agaricales</taxon>
        <taxon>Marasmiineae</taxon>
        <taxon>Omphalotaceae</taxon>
        <taxon>Rhodocollybia</taxon>
    </lineage>
</organism>
<feature type="compositionally biased region" description="Low complexity" evidence="1">
    <location>
        <begin position="1025"/>
        <end position="1041"/>
    </location>
</feature>
<evidence type="ECO:0000313" key="3">
    <source>
        <dbReference type="Proteomes" id="UP000772434"/>
    </source>
</evidence>
<accession>A0A9P5UH04</accession>
<feature type="compositionally biased region" description="Basic and acidic residues" evidence="1">
    <location>
        <begin position="385"/>
        <end position="397"/>
    </location>
</feature>
<feature type="region of interest" description="Disordered" evidence="1">
    <location>
        <begin position="738"/>
        <end position="794"/>
    </location>
</feature>
<dbReference type="OrthoDB" id="3064136at2759"/>
<feature type="compositionally biased region" description="Basic residues" evidence="1">
    <location>
        <begin position="473"/>
        <end position="485"/>
    </location>
</feature>
<dbReference type="EMBL" id="JADNRY010000002">
    <property type="protein sequence ID" value="KAF9078258.1"/>
    <property type="molecule type" value="Genomic_DNA"/>
</dbReference>
<feature type="compositionally biased region" description="Polar residues" evidence="1">
    <location>
        <begin position="821"/>
        <end position="833"/>
    </location>
</feature>
<feature type="compositionally biased region" description="Low complexity" evidence="1">
    <location>
        <begin position="308"/>
        <end position="327"/>
    </location>
</feature>
<feature type="region of interest" description="Disordered" evidence="1">
    <location>
        <begin position="879"/>
        <end position="1079"/>
    </location>
</feature>
<protein>
    <submittedName>
        <fullName evidence="2">Uncharacterized protein</fullName>
    </submittedName>
</protein>
<reference evidence="2" key="1">
    <citation type="submission" date="2020-11" db="EMBL/GenBank/DDBJ databases">
        <authorList>
            <consortium name="DOE Joint Genome Institute"/>
            <person name="Ahrendt S."/>
            <person name="Riley R."/>
            <person name="Andreopoulos W."/>
            <person name="Labutti K."/>
            <person name="Pangilinan J."/>
            <person name="Ruiz-Duenas F.J."/>
            <person name="Barrasa J.M."/>
            <person name="Sanchez-Garcia M."/>
            <person name="Camarero S."/>
            <person name="Miyauchi S."/>
            <person name="Serrano A."/>
            <person name="Linde D."/>
            <person name="Babiker R."/>
            <person name="Drula E."/>
            <person name="Ayuso-Fernandez I."/>
            <person name="Pacheco R."/>
            <person name="Padilla G."/>
            <person name="Ferreira P."/>
            <person name="Barriuso J."/>
            <person name="Kellner H."/>
            <person name="Castanera R."/>
            <person name="Alfaro M."/>
            <person name="Ramirez L."/>
            <person name="Pisabarro A.G."/>
            <person name="Kuo A."/>
            <person name="Tritt A."/>
            <person name="Lipzen A."/>
            <person name="He G."/>
            <person name="Yan M."/>
            <person name="Ng V."/>
            <person name="Cullen D."/>
            <person name="Martin F."/>
            <person name="Rosso M.-N."/>
            <person name="Henrissat B."/>
            <person name="Hibbett D."/>
            <person name="Martinez A.T."/>
            <person name="Grigoriev I.V."/>
        </authorList>
    </citation>
    <scope>NUCLEOTIDE SEQUENCE</scope>
    <source>
        <strain evidence="2">AH 40177</strain>
    </source>
</reference>
<dbReference type="AlphaFoldDB" id="A0A9P5UH04"/>
<proteinExistence type="predicted"/>
<feature type="compositionally biased region" description="Basic and acidic residues" evidence="1">
    <location>
        <begin position="450"/>
        <end position="472"/>
    </location>
</feature>
<feature type="compositionally biased region" description="Low complexity" evidence="1">
    <location>
        <begin position="834"/>
        <end position="845"/>
    </location>
</feature>
<feature type="compositionally biased region" description="Low complexity" evidence="1">
    <location>
        <begin position="738"/>
        <end position="782"/>
    </location>
</feature>
<sequence length="1079" mass="116043">MKCKVPESTYSISSVEGRTEINASLTELWLVVWRTSERGSKSKYPAQVNCFPYGDDQRAYNHCIPRRESIQWLHFLAGKRLTERALFSTGFAVWAINLSSPSSYDGHPPWLPPSGPLPPVPGRSRISEHEVAFFLQSRRSSKYSVNSNSDRPDSVASFASARSNGASYAYGTKREPPEVQVTEDTSQAYDGIHEDESQLVSLRLPPSPTDSEHDLNIPSPLFNQFPTPPPLSPFVLQQASAMRSASSTSLSTQGKRSLPPSPICPPISETPPDRAPSPNESLAEISMNDLPSADEGAESEWDVPTTRPSAVKSAPPSSFSAPTTSTRSESRSSLRRTARISVDNLDSASLRASLVSHPTPPNSAPVSSISSPLSSSASPAVESEIDMHMSLHRELRSARSRSRSHRERLNSNPTSPPAEVTWPPMPPVPLTTDSKPRRKASQTSAMSVRTESRDSDDGRASPDIQKLLDKTPRPRRSQSSMRRRTQSSAGTSRRSSLKGSVKGRKSNHSATGSDKEEVWDDLGSRGRTSSQRRIAEVESKLRKLELELDGVGSESEEENRHRRGYRHARHSGASGEGFGFGAYKPEGGESDADSDASDSSLDLHTPLPNLMLRHGLLSPNSKLLPASSSVDSLSSFADGGGTADTTRPGSIMSMVSNDIVESGFGVTQISRSIQTKSGLYKDIRDTSSRRLRHKDGSLLRGGVGLTTGLGWSDSEDEGAPSALTRRLSSLNLSRNVSSVSLDSSRTRSKSYGSLRASASMSSASRPSTLASSSRSSTFSFGSQPNLSRSYSSTLDTDLDGVDEFGEMSYFTTRSKSKGQVPPTSWSGKRSVTENSLRSNSSTLSLKANSKSGDRTPKTMTTGGRIVRSGSEASIYSSASDAAGNMSRTDDFSVLTPSSTASSVSIPLPVTPRDEEALDTPTTSLVFNVDKGLPSLPNPKTGSIRRPAAPSTIGKLNMRKRSQSSSSGTHPFPNITDIPSTPSQSRSNTPSRLLKPLQLPRQHSTNLTGQVPVPVPGLETSRLRMPSQTAPTTPTTPLSPTEPGKPRSRVGAGMAYRSSGSINSKIRTPSGRTPVVQSKF</sequence>
<evidence type="ECO:0000313" key="2">
    <source>
        <dbReference type="EMBL" id="KAF9078258.1"/>
    </source>
</evidence>
<feature type="region of interest" description="Disordered" evidence="1">
    <location>
        <begin position="202"/>
        <end position="602"/>
    </location>
</feature>
<feature type="compositionally biased region" description="Polar residues" evidence="1">
    <location>
        <begin position="976"/>
        <end position="990"/>
    </location>
</feature>
<keyword evidence="3" id="KW-1185">Reference proteome</keyword>
<feature type="region of interest" description="Disordered" evidence="1">
    <location>
        <begin position="812"/>
        <end position="863"/>
    </location>
</feature>
<feature type="compositionally biased region" description="Polar residues" evidence="1">
    <location>
        <begin position="1057"/>
        <end position="1079"/>
    </location>
</feature>
<feature type="compositionally biased region" description="Polar residues" evidence="1">
    <location>
        <begin position="894"/>
        <end position="904"/>
    </location>
</feature>
<feature type="compositionally biased region" description="Basic and acidic residues" evidence="1">
    <location>
        <begin position="533"/>
        <end position="546"/>
    </location>
</feature>